<dbReference type="NCBIfam" id="NF001072">
    <property type="entry name" value="PRK00118.2-2"/>
    <property type="match status" value="1"/>
</dbReference>
<dbReference type="HAMAP" id="MF_00245">
    <property type="entry name" value="UPF0122"/>
    <property type="match status" value="1"/>
</dbReference>
<evidence type="ECO:0000256" key="1">
    <source>
        <dbReference type="ARBA" id="ARBA00008720"/>
    </source>
</evidence>
<organism evidence="4 5">
    <name type="scientific">Thermotalea metallivorans</name>
    <dbReference type="NCBI Taxonomy" id="520762"/>
    <lineage>
        <taxon>Bacteria</taxon>
        <taxon>Bacillati</taxon>
        <taxon>Bacillota</taxon>
        <taxon>Clostridia</taxon>
        <taxon>Peptostreptococcales</taxon>
        <taxon>Thermotaleaceae</taxon>
        <taxon>Thermotalea</taxon>
    </lineage>
</organism>
<dbReference type="PANTHER" id="PTHR40083:SF1">
    <property type="entry name" value="UPF0122 PROTEIN YLXM"/>
    <property type="match status" value="1"/>
</dbReference>
<accession>A0A140LEN3</accession>
<comment type="function">
    <text evidence="2 3">Might take part in the signal recognition particle (SRP) pathway. This is inferred from the conservation of its genetic proximity to ftsY/ffh. May be a regulatory protein.</text>
</comment>
<sequence>MFDKILRISLLYDFYGQLLTEKQQEIIQLYYSHDLSLGEISEQLGVSRQAVYDTIKRTEKILFEYEEKLGLVQKFAATNERVEKIVKIVEEIEKNKHLIKSKPDYVIEEMAKIKKIANEILEK</sequence>
<dbReference type="InterPro" id="IPR007394">
    <property type="entry name" value="UPF0122"/>
</dbReference>
<dbReference type="Proteomes" id="UP000070456">
    <property type="component" value="Unassembled WGS sequence"/>
</dbReference>
<protein>
    <recommendedName>
        <fullName evidence="3">UPF0122 protein AN619_00070</fullName>
    </recommendedName>
</protein>
<dbReference type="NCBIfam" id="NF045758">
    <property type="entry name" value="YlxM"/>
    <property type="match status" value="1"/>
</dbReference>
<dbReference type="AlphaFoldDB" id="A0A140LEN3"/>
<dbReference type="OrthoDB" id="6392at2"/>
<evidence type="ECO:0000256" key="2">
    <source>
        <dbReference type="ARBA" id="ARBA00024764"/>
    </source>
</evidence>
<dbReference type="PATRIC" id="fig|520762.4.peg.7"/>
<reference evidence="4 5" key="1">
    <citation type="submission" date="2015-12" db="EMBL/GenBank/DDBJ databases">
        <title>Draft genome sequence of the thermoanaerobe Thermotalea metallivorans, an isolate from the runoff channel of the Great Artesian Basin, Australia.</title>
        <authorList>
            <person name="Patel B.K."/>
        </authorList>
    </citation>
    <scope>NUCLEOTIDE SEQUENCE [LARGE SCALE GENOMIC DNA]</scope>
    <source>
        <strain evidence="4 5">B2-1</strain>
    </source>
</reference>
<dbReference type="PANTHER" id="PTHR40083">
    <property type="entry name" value="UPF0122 PROTEIN CBO2450/CLC_2298"/>
    <property type="match status" value="1"/>
</dbReference>
<dbReference type="Pfam" id="PF04297">
    <property type="entry name" value="UPF0122"/>
    <property type="match status" value="1"/>
</dbReference>
<dbReference type="InterPro" id="IPR054831">
    <property type="entry name" value="UPF0122_fam_protein"/>
</dbReference>
<keyword evidence="5" id="KW-1185">Reference proteome</keyword>
<dbReference type="STRING" id="520762.AN619_00070"/>
<dbReference type="EMBL" id="LOEE01000001">
    <property type="protein sequence ID" value="KXG79008.1"/>
    <property type="molecule type" value="Genomic_DNA"/>
</dbReference>
<name>A0A140LEN3_9FIRM</name>
<dbReference type="RefSeq" id="WP_068553821.1">
    <property type="nucleotide sequence ID" value="NZ_LOEE01000001.1"/>
</dbReference>
<dbReference type="Gene3D" id="1.10.10.10">
    <property type="entry name" value="Winged helix-like DNA-binding domain superfamily/Winged helix DNA-binding domain"/>
    <property type="match status" value="1"/>
</dbReference>
<comment type="caution">
    <text evidence="4">The sequence shown here is derived from an EMBL/GenBank/DDBJ whole genome shotgun (WGS) entry which is preliminary data.</text>
</comment>
<dbReference type="InterPro" id="IPR013324">
    <property type="entry name" value="RNA_pol_sigma_r3/r4-like"/>
</dbReference>
<dbReference type="InterPro" id="IPR036388">
    <property type="entry name" value="WH-like_DNA-bd_sf"/>
</dbReference>
<proteinExistence type="inferred from homology"/>
<dbReference type="SUPFAM" id="SSF88659">
    <property type="entry name" value="Sigma3 and sigma4 domains of RNA polymerase sigma factors"/>
    <property type="match status" value="1"/>
</dbReference>
<evidence type="ECO:0000313" key="5">
    <source>
        <dbReference type="Proteomes" id="UP000070456"/>
    </source>
</evidence>
<gene>
    <name evidence="4" type="ORF">AN619_00070</name>
</gene>
<evidence type="ECO:0000256" key="3">
    <source>
        <dbReference type="HAMAP-Rule" id="MF_00245"/>
    </source>
</evidence>
<evidence type="ECO:0000313" key="4">
    <source>
        <dbReference type="EMBL" id="KXG79008.1"/>
    </source>
</evidence>
<comment type="similarity">
    <text evidence="1 3">Belongs to the UPF0122 family.</text>
</comment>